<organism evidence="2 3">
    <name type="scientific">Corynebacterium ulcerans</name>
    <dbReference type="NCBI Taxonomy" id="65058"/>
    <lineage>
        <taxon>Bacteria</taxon>
        <taxon>Bacillati</taxon>
        <taxon>Actinomycetota</taxon>
        <taxon>Actinomycetes</taxon>
        <taxon>Mycobacteriales</taxon>
        <taxon>Corynebacteriaceae</taxon>
        <taxon>Corynebacterium</taxon>
    </lineage>
</organism>
<dbReference type="AlphaFoldDB" id="A0ABD0BME2"/>
<accession>A0ABD0BME2</accession>
<gene>
    <name evidence="2" type="ORF">CULCOIPH005_21840</name>
</gene>
<reference evidence="2 3" key="1">
    <citation type="submission" date="2021-11" db="EMBL/GenBank/DDBJ databases">
        <title>Whole genome sequences of diphtheriae toxin producing Corynebacterium ulcerans isolates from cats in Osaka, Japan.</title>
        <authorList>
            <person name="Umeda K."/>
            <person name="Hirai Y."/>
        </authorList>
    </citation>
    <scope>NUCLEOTIDE SEQUENCE [LARGE SCALE GENOMIC DNA]</scope>
    <source>
        <strain evidence="2 3">12109B-1</strain>
    </source>
</reference>
<proteinExistence type="predicted"/>
<protein>
    <submittedName>
        <fullName evidence="2">UPF0225 protein</fullName>
    </submittedName>
</protein>
<dbReference type="SUPFAM" id="SSF54427">
    <property type="entry name" value="NTF2-like"/>
    <property type="match status" value="1"/>
</dbReference>
<comment type="caution">
    <text evidence="2">The sequence shown here is derived from an EMBL/GenBank/DDBJ whole genome shotgun (WGS) entry which is preliminary data.</text>
</comment>
<dbReference type="InterPro" id="IPR032710">
    <property type="entry name" value="NTF2-like_dom_sf"/>
</dbReference>
<name>A0ABD0BME2_CORUL</name>
<dbReference type="Pfam" id="PF17775">
    <property type="entry name" value="YchJ_M-like"/>
    <property type="match status" value="1"/>
</dbReference>
<evidence type="ECO:0000313" key="2">
    <source>
        <dbReference type="EMBL" id="GJJ43995.1"/>
    </source>
</evidence>
<evidence type="ECO:0000259" key="1">
    <source>
        <dbReference type="Pfam" id="PF17775"/>
    </source>
</evidence>
<dbReference type="InterPro" id="IPR048469">
    <property type="entry name" value="YchJ-like_M"/>
</dbReference>
<dbReference type="Proteomes" id="UP001205910">
    <property type="component" value="Unassembled WGS sequence"/>
</dbReference>
<feature type="domain" description="YchJ-like middle NTF2-like" evidence="1">
    <location>
        <begin position="37"/>
        <end position="131"/>
    </location>
</feature>
<sequence>MQAIPMSHQTIACPCMTSLPLSECCQPFLNFSKAAPTAATLMRSRFTAFALENPQYLVATWHPSTRPADLELDPDITWTRLIIHDSIRGGLLDAEGIVEFTAFYECEGSRGKHHERSRFTRVDGLWTYVDGIVT</sequence>
<dbReference type="Gene3D" id="3.10.450.50">
    <property type="match status" value="1"/>
</dbReference>
<dbReference type="EMBL" id="BQFK01000005">
    <property type="protein sequence ID" value="GJJ43995.1"/>
    <property type="molecule type" value="Genomic_DNA"/>
</dbReference>
<evidence type="ECO:0000313" key="3">
    <source>
        <dbReference type="Proteomes" id="UP001205910"/>
    </source>
</evidence>